<feature type="transmembrane region" description="Helical" evidence="1">
    <location>
        <begin position="7"/>
        <end position="40"/>
    </location>
</feature>
<accession>A0A1J0VZU1</accession>
<dbReference type="Pfam" id="PF04306">
    <property type="entry name" value="DUF456"/>
    <property type="match status" value="1"/>
</dbReference>
<evidence type="ECO:0000313" key="2">
    <source>
        <dbReference type="EMBL" id="APE37580.1"/>
    </source>
</evidence>
<dbReference type="Proteomes" id="UP000183810">
    <property type="component" value="Chromosome"/>
</dbReference>
<feature type="transmembrane region" description="Helical" evidence="1">
    <location>
        <begin position="84"/>
        <end position="112"/>
    </location>
</feature>
<evidence type="ECO:0008006" key="4">
    <source>
        <dbReference type="Google" id="ProtNLM"/>
    </source>
</evidence>
<keyword evidence="1" id="KW-0812">Transmembrane</keyword>
<reference evidence="2" key="1">
    <citation type="submission" date="2016-11" db="EMBL/GenBank/DDBJ databases">
        <authorList>
            <person name="Jaros S."/>
            <person name="Januszkiewicz K."/>
            <person name="Wedrychowicz H."/>
        </authorList>
    </citation>
    <scope>NUCLEOTIDE SEQUENCE [LARGE SCALE GENOMIC DNA]</scope>
    <source>
        <strain evidence="2">Y48</strain>
    </source>
</reference>
<keyword evidence="1" id="KW-1133">Transmembrane helix</keyword>
<keyword evidence="3" id="KW-1185">Reference proteome</keyword>
<evidence type="ECO:0000256" key="1">
    <source>
        <dbReference type="SAM" id="Phobius"/>
    </source>
</evidence>
<name>A0A1J0VZU1_9NOCA</name>
<organism evidence="2 3">
    <name type="scientific">Nocardia mangyaensis</name>
    <dbReference type="NCBI Taxonomy" id="2213200"/>
    <lineage>
        <taxon>Bacteria</taxon>
        <taxon>Bacillati</taxon>
        <taxon>Actinomycetota</taxon>
        <taxon>Actinomycetes</taxon>
        <taxon>Mycobacteriales</taxon>
        <taxon>Nocardiaceae</taxon>
        <taxon>Nocardia</taxon>
    </lineage>
</organism>
<dbReference type="InterPro" id="IPR007403">
    <property type="entry name" value="DUF456"/>
</dbReference>
<dbReference type="PANTHER" id="PTHR39165">
    <property type="entry name" value="IG HYPOTHETICAL 17883"/>
    <property type="match status" value="1"/>
</dbReference>
<protein>
    <recommendedName>
        <fullName evidence="4">DUF456 domain-containing protein</fullName>
    </recommendedName>
</protein>
<dbReference type="EMBL" id="CP018082">
    <property type="protein sequence ID" value="APE37580.1"/>
    <property type="molecule type" value="Genomic_DNA"/>
</dbReference>
<evidence type="ECO:0000313" key="3">
    <source>
        <dbReference type="Proteomes" id="UP000183810"/>
    </source>
</evidence>
<dbReference type="OrthoDB" id="3577600at2"/>
<dbReference type="AlphaFoldDB" id="A0A1J0VZU1"/>
<dbReference type="RefSeq" id="WP_071930746.1">
    <property type="nucleotide sequence ID" value="NZ_CP018082.1"/>
</dbReference>
<sequence>MSVWGEVVVGLVILVGIAGIIVPILPGVILIFAAIAVWAFMTGGATAWTVFAIATVALVISGVVKYTWPGRRMREAGVSNKALLIGAILGVIGFFVIPIVGLFIGFVLGVYLAELYRLKTNELAWPATVHALKGVGLSMLVELFGALIASGVWLTGAILA</sequence>
<proteinExistence type="predicted"/>
<gene>
    <name evidence="2" type="ORF">BOX37_30730</name>
</gene>
<dbReference type="PANTHER" id="PTHR39165:SF1">
    <property type="entry name" value="DUF456 DOMAIN-CONTAINING PROTEIN"/>
    <property type="match status" value="1"/>
</dbReference>
<keyword evidence="1" id="KW-0472">Membrane</keyword>
<dbReference type="KEGG" id="nsl:BOX37_30730"/>
<feature type="transmembrane region" description="Helical" evidence="1">
    <location>
        <begin position="132"/>
        <end position="159"/>
    </location>
</feature>
<feature type="transmembrane region" description="Helical" evidence="1">
    <location>
        <begin position="46"/>
        <end position="64"/>
    </location>
</feature>